<dbReference type="RefSeq" id="WP_406720715.1">
    <property type="nucleotide sequence ID" value="NZ_CP135443.1"/>
</dbReference>
<dbReference type="PANTHER" id="PTHR10381:SF70">
    <property type="entry name" value="ATP-DEPENDENT CLP PROTEASE PROTEOLYTIC SUBUNIT"/>
    <property type="match status" value="1"/>
</dbReference>
<gene>
    <name evidence="5" type="ORF">RPE78_12300</name>
</gene>
<dbReference type="InterPro" id="IPR023562">
    <property type="entry name" value="ClpP/TepA"/>
</dbReference>
<sequence length="721" mass="77070">MPQPLLQGAEIVLTGAILPDPYVYPEDEGVFSPAMVRRALDACAGQNAITLRVNSPGGDPSAAEDVRMMLSEAAAHITVRIIGEACSAASLLVMGADRIEMSAGSVMMIHDPSVLAMGNAADHLKAAERLESAAQGYAAIYAARAKIPAQEARALMVAETWMTAEEAVDRGFADAVIAGEARASPDGAGPVPEVAPEMMAESIAAAQRHYSETCLRMSALTARRPNQSQPAQMATKEVSMPTPTTQTTQTTRAPEDDAGTPAAMPTPGTPTPEAGTAPVPQPSATMQMNSDQAVANERRRARAILSAARPHMSAGSLSESFVEALIDEGVSIETASHRMLQEISAAQPDISMARSERGARHPARVGREDRDTRREGLAMALTARISGAAPEDDRARPYMEMSIHEMAAAATGARAPGFGSYASREDVIMSAMQSGSDFPNILSLSVNRVLEQGYDLIGRTFTEISREMEFNDFREHTVVRPDEFPGLRKVNETGEIKFGSIGDSSEMLALGSYATGLSISRQALVNDDMGAIQSVIDNAGAIVPEFEESLFWQIFLSNPKLRDGVEVFHADHGNLAAAGTGISVTSLSAGRKALRQMKAADGKRVIAMNAPAILLVGPENETLAEQYLAQNVQPTKAADVNTFSGKLRPVVVEAIEGKEWYLFVDPSKRSHVFKHGYLRGRKAPRVRVDEPFGVQGMRMTLEHDFGAGAVNFRGAYKNPGQ</sequence>
<feature type="compositionally biased region" description="Low complexity" evidence="4">
    <location>
        <begin position="241"/>
        <end position="251"/>
    </location>
</feature>
<organism evidence="5 6">
    <name type="scientific">Thioclava litoralis</name>
    <dbReference type="NCBI Taxonomy" id="3076557"/>
    <lineage>
        <taxon>Bacteria</taxon>
        <taxon>Pseudomonadati</taxon>
        <taxon>Pseudomonadota</taxon>
        <taxon>Alphaproteobacteria</taxon>
        <taxon>Rhodobacterales</taxon>
        <taxon>Paracoccaceae</taxon>
        <taxon>Thioclava</taxon>
    </lineage>
</organism>
<dbReference type="CDD" id="cd07016">
    <property type="entry name" value="S14_ClpP_1"/>
    <property type="match status" value="1"/>
</dbReference>
<reference evidence="5 6" key="1">
    <citation type="submission" date="2023-09" db="EMBL/GenBank/DDBJ databases">
        <title>Thioclava shenzhenensis sp. nov., a multidrug resistant bacteria-antagonizing species isolated from coastal seawater.</title>
        <authorList>
            <person name="Long M."/>
        </authorList>
    </citation>
    <scope>NUCLEOTIDE SEQUENCE [LARGE SCALE GENOMIC DNA]</scope>
    <source>
        <strain evidence="5 6">FTW29</strain>
    </source>
</reference>
<keyword evidence="3" id="KW-0720">Serine protease</keyword>
<feature type="compositionally biased region" description="Low complexity" evidence="4">
    <location>
        <begin position="259"/>
        <end position="278"/>
    </location>
</feature>
<proteinExistence type="predicted"/>
<evidence type="ECO:0000313" key="5">
    <source>
        <dbReference type="EMBL" id="WRY33448.1"/>
    </source>
</evidence>
<keyword evidence="1 5" id="KW-0645">Protease</keyword>
<evidence type="ECO:0000256" key="3">
    <source>
        <dbReference type="ARBA" id="ARBA00022825"/>
    </source>
</evidence>
<dbReference type="NCBIfam" id="NF045542">
    <property type="entry name" value="Clp_rel_HeadMat"/>
    <property type="match status" value="1"/>
</dbReference>
<dbReference type="Pfam" id="PF00574">
    <property type="entry name" value="CLP_protease"/>
    <property type="match status" value="1"/>
</dbReference>
<dbReference type="EMBL" id="CP135443">
    <property type="protein sequence ID" value="WRY33448.1"/>
    <property type="molecule type" value="Genomic_DNA"/>
</dbReference>
<accession>A0ABZ1DYB3</accession>
<feature type="region of interest" description="Disordered" evidence="4">
    <location>
        <begin position="351"/>
        <end position="373"/>
    </location>
</feature>
<evidence type="ECO:0000256" key="1">
    <source>
        <dbReference type="ARBA" id="ARBA00022670"/>
    </source>
</evidence>
<evidence type="ECO:0000256" key="2">
    <source>
        <dbReference type="ARBA" id="ARBA00022801"/>
    </source>
</evidence>
<dbReference type="Proteomes" id="UP001623290">
    <property type="component" value="Chromosome"/>
</dbReference>
<dbReference type="GO" id="GO:0008233">
    <property type="term" value="F:peptidase activity"/>
    <property type="evidence" value="ECO:0007669"/>
    <property type="project" value="UniProtKB-KW"/>
</dbReference>
<evidence type="ECO:0000313" key="6">
    <source>
        <dbReference type="Proteomes" id="UP001623290"/>
    </source>
</evidence>
<keyword evidence="2" id="KW-0378">Hydrolase</keyword>
<feature type="region of interest" description="Disordered" evidence="4">
    <location>
        <begin position="222"/>
        <end position="278"/>
    </location>
</feature>
<dbReference type="InterPro" id="IPR029045">
    <property type="entry name" value="ClpP/crotonase-like_dom_sf"/>
</dbReference>
<feature type="compositionally biased region" description="Basic and acidic residues" evidence="4">
    <location>
        <begin position="354"/>
        <end position="373"/>
    </location>
</feature>
<dbReference type="Gene3D" id="3.90.226.10">
    <property type="entry name" value="2-enoyl-CoA Hydratase, Chain A, domain 1"/>
    <property type="match status" value="1"/>
</dbReference>
<keyword evidence="6" id="KW-1185">Reference proteome</keyword>
<dbReference type="GO" id="GO:0006508">
    <property type="term" value="P:proteolysis"/>
    <property type="evidence" value="ECO:0007669"/>
    <property type="project" value="UniProtKB-KW"/>
</dbReference>
<name>A0ABZ1DYB3_9RHOB</name>
<dbReference type="Pfam" id="PF25209">
    <property type="entry name" value="Phage_capsid_4"/>
    <property type="match status" value="1"/>
</dbReference>
<evidence type="ECO:0000256" key="4">
    <source>
        <dbReference type="SAM" id="MobiDB-lite"/>
    </source>
</evidence>
<dbReference type="PANTHER" id="PTHR10381">
    <property type="entry name" value="ATP-DEPENDENT CLP PROTEASE PROTEOLYTIC SUBUNIT"/>
    <property type="match status" value="1"/>
</dbReference>
<protein>
    <submittedName>
        <fullName evidence="5">ATP-dependent Clp protease proteolytic subunit</fullName>
    </submittedName>
</protein>
<dbReference type="SUPFAM" id="SSF52096">
    <property type="entry name" value="ClpP/crotonase"/>
    <property type="match status" value="1"/>
</dbReference>